<dbReference type="Pfam" id="PF07715">
    <property type="entry name" value="Plug"/>
    <property type="match status" value="1"/>
</dbReference>
<dbReference type="EMBL" id="BEXT01000001">
    <property type="protein sequence ID" value="GBC62356.1"/>
    <property type="molecule type" value="Genomic_DNA"/>
</dbReference>
<dbReference type="PROSITE" id="PS52016">
    <property type="entry name" value="TONB_DEPENDENT_REC_3"/>
    <property type="match status" value="1"/>
</dbReference>
<name>A0A401FZJ1_9BACT</name>
<evidence type="ECO:0000256" key="10">
    <source>
        <dbReference type="PROSITE-ProRule" id="PRU01360"/>
    </source>
</evidence>
<gene>
    <name evidence="14" type="ORF">DENIS_3328</name>
</gene>
<dbReference type="InterPro" id="IPR036942">
    <property type="entry name" value="Beta-barrel_TonB_sf"/>
</dbReference>
<organism evidence="14 15">
    <name type="scientific">Desulfonema ishimotonii</name>
    <dbReference type="NCBI Taxonomy" id="45657"/>
    <lineage>
        <taxon>Bacteria</taxon>
        <taxon>Pseudomonadati</taxon>
        <taxon>Thermodesulfobacteriota</taxon>
        <taxon>Desulfobacteria</taxon>
        <taxon>Desulfobacterales</taxon>
        <taxon>Desulfococcaceae</taxon>
        <taxon>Desulfonema</taxon>
    </lineage>
</organism>
<evidence type="ECO:0000256" key="11">
    <source>
        <dbReference type="RuleBase" id="RU003357"/>
    </source>
</evidence>
<dbReference type="Proteomes" id="UP000288096">
    <property type="component" value="Unassembled WGS sequence"/>
</dbReference>
<dbReference type="RefSeq" id="WP_124329531.1">
    <property type="nucleotide sequence ID" value="NZ_BEXT01000001.1"/>
</dbReference>
<dbReference type="Pfam" id="PF00593">
    <property type="entry name" value="TonB_dep_Rec_b-barrel"/>
    <property type="match status" value="1"/>
</dbReference>
<comment type="similarity">
    <text evidence="10 11">Belongs to the TonB-dependent receptor family.</text>
</comment>
<dbReference type="OrthoDB" id="9800913at2"/>
<evidence type="ECO:0000256" key="5">
    <source>
        <dbReference type="ARBA" id="ARBA00022729"/>
    </source>
</evidence>
<keyword evidence="6 11" id="KW-0798">TonB box</keyword>
<dbReference type="PANTHER" id="PTHR30069">
    <property type="entry name" value="TONB-DEPENDENT OUTER MEMBRANE RECEPTOR"/>
    <property type="match status" value="1"/>
</dbReference>
<protein>
    <submittedName>
        <fullName evidence="14">TonB-dependent receptor</fullName>
    </submittedName>
</protein>
<dbReference type="GO" id="GO:0044718">
    <property type="term" value="P:siderophore transmembrane transport"/>
    <property type="evidence" value="ECO:0007669"/>
    <property type="project" value="TreeGrafter"/>
</dbReference>
<keyword evidence="9 10" id="KW-0998">Cell outer membrane</keyword>
<keyword evidence="5" id="KW-0732">Signal</keyword>
<dbReference type="GO" id="GO:0009279">
    <property type="term" value="C:cell outer membrane"/>
    <property type="evidence" value="ECO:0007669"/>
    <property type="project" value="UniProtKB-SubCell"/>
</dbReference>
<evidence type="ECO:0000256" key="6">
    <source>
        <dbReference type="ARBA" id="ARBA00023077"/>
    </source>
</evidence>
<evidence type="ECO:0000256" key="7">
    <source>
        <dbReference type="ARBA" id="ARBA00023136"/>
    </source>
</evidence>
<evidence type="ECO:0000256" key="3">
    <source>
        <dbReference type="ARBA" id="ARBA00022452"/>
    </source>
</evidence>
<keyword evidence="3 10" id="KW-1134">Transmembrane beta strand</keyword>
<dbReference type="InterPro" id="IPR039426">
    <property type="entry name" value="TonB-dep_rcpt-like"/>
</dbReference>
<evidence type="ECO:0000256" key="8">
    <source>
        <dbReference type="ARBA" id="ARBA00023170"/>
    </source>
</evidence>
<dbReference type="InterPro" id="IPR037066">
    <property type="entry name" value="Plug_dom_sf"/>
</dbReference>
<keyword evidence="4 10" id="KW-0812">Transmembrane</keyword>
<keyword evidence="15" id="KW-1185">Reference proteome</keyword>
<evidence type="ECO:0000256" key="1">
    <source>
        <dbReference type="ARBA" id="ARBA00004571"/>
    </source>
</evidence>
<proteinExistence type="inferred from homology"/>
<reference evidence="15" key="2">
    <citation type="submission" date="2019-01" db="EMBL/GenBank/DDBJ databases">
        <title>Genome sequence of Desulfonema ishimotonii strain Tokyo 01.</title>
        <authorList>
            <person name="Fukui M."/>
        </authorList>
    </citation>
    <scope>NUCLEOTIDE SEQUENCE [LARGE SCALE GENOMIC DNA]</scope>
    <source>
        <strain evidence="15">Tokyo 01</strain>
    </source>
</reference>
<dbReference type="AlphaFoldDB" id="A0A401FZJ1"/>
<evidence type="ECO:0000259" key="12">
    <source>
        <dbReference type="Pfam" id="PF00593"/>
    </source>
</evidence>
<comment type="caution">
    <text evidence="14">The sequence shown here is derived from an EMBL/GenBank/DDBJ whole genome shotgun (WGS) entry which is preliminary data.</text>
</comment>
<dbReference type="Gene3D" id="2.170.130.10">
    <property type="entry name" value="TonB-dependent receptor, plug domain"/>
    <property type="match status" value="1"/>
</dbReference>
<feature type="domain" description="TonB-dependent receptor plug" evidence="13">
    <location>
        <begin position="31"/>
        <end position="140"/>
    </location>
</feature>
<keyword evidence="8 14" id="KW-0675">Receptor</keyword>
<keyword evidence="7 10" id="KW-0472">Membrane</keyword>
<evidence type="ECO:0000259" key="13">
    <source>
        <dbReference type="Pfam" id="PF07715"/>
    </source>
</evidence>
<dbReference type="Gene3D" id="2.40.170.20">
    <property type="entry name" value="TonB-dependent receptor, beta-barrel domain"/>
    <property type="match status" value="1"/>
</dbReference>
<dbReference type="InterPro" id="IPR012910">
    <property type="entry name" value="Plug_dom"/>
</dbReference>
<accession>A0A401FZJ1</accession>
<feature type="domain" description="TonB-dependent receptor-like beta-barrel" evidence="12">
    <location>
        <begin position="177"/>
        <end position="522"/>
    </location>
</feature>
<reference evidence="15" key="1">
    <citation type="submission" date="2017-11" db="EMBL/GenBank/DDBJ databases">
        <authorList>
            <person name="Watanabe M."/>
            <person name="Kojima H."/>
        </authorList>
    </citation>
    <scope>NUCLEOTIDE SEQUENCE [LARGE SCALE GENOMIC DNA]</scope>
    <source>
        <strain evidence="15">Tokyo 01</strain>
    </source>
</reference>
<dbReference type="InterPro" id="IPR000531">
    <property type="entry name" value="Beta-barrel_TonB"/>
</dbReference>
<dbReference type="PANTHER" id="PTHR30069:SF29">
    <property type="entry name" value="HEMOGLOBIN AND HEMOGLOBIN-HAPTOGLOBIN-BINDING PROTEIN 1-RELATED"/>
    <property type="match status" value="1"/>
</dbReference>
<dbReference type="GO" id="GO:0015344">
    <property type="term" value="F:siderophore uptake transmembrane transporter activity"/>
    <property type="evidence" value="ECO:0007669"/>
    <property type="project" value="TreeGrafter"/>
</dbReference>
<comment type="subcellular location">
    <subcellularLocation>
        <location evidence="1 10">Cell outer membrane</location>
        <topology evidence="1 10">Multi-pass membrane protein</topology>
    </subcellularLocation>
</comment>
<evidence type="ECO:0000313" key="14">
    <source>
        <dbReference type="EMBL" id="GBC62356.1"/>
    </source>
</evidence>
<evidence type="ECO:0000313" key="15">
    <source>
        <dbReference type="Proteomes" id="UP000288096"/>
    </source>
</evidence>
<dbReference type="SUPFAM" id="SSF56935">
    <property type="entry name" value="Porins"/>
    <property type="match status" value="1"/>
</dbReference>
<evidence type="ECO:0000256" key="9">
    <source>
        <dbReference type="ARBA" id="ARBA00023237"/>
    </source>
</evidence>
<evidence type="ECO:0000256" key="2">
    <source>
        <dbReference type="ARBA" id="ARBA00022448"/>
    </source>
</evidence>
<keyword evidence="2 10" id="KW-0813">Transport</keyword>
<evidence type="ECO:0000256" key="4">
    <source>
        <dbReference type="ARBA" id="ARBA00022692"/>
    </source>
</evidence>
<sequence>MSGRLANLTELSIEDLMNISITSASRKTQPLSETAAAVFVITREDIRRSGATSIPDLLRMVPGVEVAKLDANKWAVTARGFNSQLSNKLLVLMDGRSVYSPMYSGVFWDQQDTLLEDIDRIEVIRGPGGAVWGANAVNGVISIITRPSQETHGGLMTGGIGTEEKGFGGIRYGGEIRPDAHYRVYAKYFDRDGGEPFSDDDRYDDWHGVQAGFRTDWDILKNHSFTLQGDIHNGRSGQDVIVPSLMPPYLTHAGTDENIFTANLLCSWNYQMSDRSETGFQIYYDRVKRDILLVNSAQDIIDAEFRHRFSLGNFQEIQWGMGYRLIHDNIRNSVYATICPDSQSNNLFSTFVQDEISVLNDTLFLTLGAKFEHNDYTGSEGQPNIRLLWKPAEKHSLWAAVSRAVRTPSRGETGLRLIQAIFPSDPSVPNAPSVKFFLVGNREFDSETVTAYEAGYRVQPSGRFSLDMAGFYNRYKDLLSVEMADPLTLTFVNKIEGETYGLELSADWTPLPWWRLKFAYTFLHMQLRMRR</sequence>